<evidence type="ECO:0000256" key="6">
    <source>
        <dbReference type="ARBA" id="ARBA00023242"/>
    </source>
</evidence>
<sequence>QIEKIVEQLVIVKPNPGEVTLNLDTVLFVNKGTKALGKIFDVFGSVNEPYYCVRFNDAKHIQDNDVKVGMQVYYCPNSEYTSLVFLHELTKLKACDAIGDDEPPEFSDDEEEQAYYENLKQKGTKESNGQNSQKRQRRMNSRNTEMGWQSNHPWNRNKKVQPQRYKQKQQNWNSGSHFNSTQNETYSYNAWQQYQNNACWQPIPQNMYPISNRPYAGYRPTFSGPRLPQYSNPSNLDGAHQYYQAINYRPNVYMPSYSAWPPMLMTNTHWFPPVPSSSSNTMDAKNVDPDSSK</sequence>
<keyword evidence="5 7" id="KW-0694">RNA-binding</keyword>
<dbReference type="GO" id="GO:0001522">
    <property type="term" value="P:pseudouridine synthesis"/>
    <property type="evidence" value="ECO:0007669"/>
    <property type="project" value="InterPro"/>
</dbReference>
<comment type="similarity">
    <text evidence="1">Belongs to the NAF1 family.</text>
</comment>
<dbReference type="GO" id="GO:0006364">
    <property type="term" value="P:rRNA processing"/>
    <property type="evidence" value="ECO:0007669"/>
    <property type="project" value="UniProtKB-KW"/>
</dbReference>
<feature type="compositionally biased region" description="Polar residues" evidence="8">
    <location>
        <begin position="141"/>
        <end position="154"/>
    </location>
</feature>
<dbReference type="EMBL" id="JAANIB010007425">
    <property type="protein sequence ID" value="KAG5326092.1"/>
    <property type="molecule type" value="Genomic_DNA"/>
</dbReference>
<dbReference type="PANTHER" id="PTHR31633:SF1">
    <property type="entry name" value="H_ACA RIBONUCLEOPROTEIN COMPLEX NON-CORE SUBUNIT NAF1"/>
    <property type="match status" value="1"/>
</dbReference>
<feature type="non-terminal residue" evidence="9">
    <location>
        <position position="293"/>
    </location>
</feature>
<evidence type="ECO:0000313" key="10">
    <source>
        <dbReference type="Proteomes" id="UP000670152"/>
    </source>
</evidence>
<gene>
    <name evidence="9" type="ORF">G6Z77_0004343</name>
</gene>
<keyword evidence="2 7" id="KW-0690">Ribosome biogenesis</keyword>
<feature type="compositionally biased region" description="Polar residues" evidence="8">
    <location>
        <begin position="168"/>
        <end position="178"/>
    </location>
</feature>
<keyword evidence="6 7" id="KW-0539">Nucleus</keyword>
<comment type="similarity">
    <text evidence="7">Belongs to the GAR1 family.</text>
</comment>
<dbReference type="InterPro" id="IPR007504">
    <property type="entry name" value="H/ACA_rnp_Gar1/Naf1"/>
</dbReference>
<comment type="caution">
    <text evidence="9">The sequence shown here is derived from an EMBL/GenBank/DDBJ whole genome shotgun (WGS) entry which is preliminary data.</text>
</comment>
<evidence type="ECO:0000256" key="1">
    <source>
        <dbReference type="ARBA" id="ARBA00009801"/>
    </source>
</evidence>
<evidence type="ECO:0000256" key="5">
    <source>
        <dbReference type="ARBA" id="ARBA00022884"/>
    </source>
</evidence>
<dbReference type="AlphaFoldDB" id="A0A836FIR3"/>
<dbReference type="InterPro" id="IPR038664">
    <property type="entry name" value="Gar1/Naf1_Cbf5-bd_sf"/>
</dbReference>
<evidence type="ECO:0000256" key="4">
    <source>
        <dbReference type="ARBA" id="ARBA00022553"/>
    </source>
</evidence>
<dbReference type="GO" id="GO:0003723">
    <property type="term" value="F:RNA binding"/>
    <property type="evidence" value="ECO:0007669"/>
    <property type="project" value="UniProtKB-KW"/>
</dbReference>
<keyword evidence="4" id="KW-0597">Phosphoprotein</keyword>
<feature type="non-terminal residue" evidence="9">
    <location>
        <position position="1"/>
    </location>
</feature>
<evidence type="ECO:0000256" key="3">
    <source>
        <dbReference type="ARBA" id="ARBA00022552"/>
    </source>
</evidence>
<evidence type="ECO:0000256" key="8">
    <source>
        <dbReference type="SAM" id="MobiDB-lite"/>
    </source>
</evidence>
<organism evidence="9 10">
    <name type="scientific">Acromyrmex heyeri</name>
    <dbReference type="NCBI Taxonomy" id="230685"/>
    <lineage>
        <taxon>Eukaryota</taxon>
        <taxon>Metazoa</taxon>
        <taxon>Ecdysozoa</taxon>
        <taxon>Arthropoda</taxon>
        <taxon>Hexapoda</taxon>
        <taxon>Insecta</taxon>
        <taxon>Pterygota</taxon>
        <taxon>Neoptera</taxon>
        <taxon>Endopterygota</taxon>
        <taxon>Hymenoptera</taxon>
        <taxon>Apocrita</taxon>
        <taxon>Aculeata</taxon>
        <taxon>Formicoidea</taxon>
        <taxon>Formicidae</taxon>
        <taxon>Myrmicinae</taxon>
        <taxon>Acromyrmex</taxon>
    </lineage>
</organism>
<dbReference type="GO" id="GO:0000493">
    <property type="term" value="P:box H/ACA snoRNP assembly"/>
    <property type="evidence" value="ECO:0007669"/>
    <property type="project" value="InterPro"/>
</dbReference>
<feature type="region of interest" description="Disordered" evidence="8">
    <location>
        <begin position="119"/>
        <end position="178"/>
    </location>
</feature>
<evidence type="ECO:0000313" key="9">
    <source>
        <dbReference type="EMBL" id="KAG5326092.1"/>
    </source>
</evidence>
<name>A0A836FIR3_9HYME</name>
<dbReference type="PANTHER" id="PTHR31633">
    <property type="entry name" value="H/ACA RIBONUCLEOPROTEIN COMPLEX NON-CORE SUBUNIT NAF1"/>
    <property type="match status" value="1"/>
</dbReference>
<comment type="subunit">
    <text evidence="7">Component of the small nucleolar ribonucleoprotein particles containing H/ACA-type snoRNAs (H/ACA snoRNPs).</text>
</comment>
<evidence type="ECO:0000256" key="7">
    <source>
        <dbReference type="RuleBase" id="RU364004"/>
    </source>
</evidence>
<feature type="compositionally biased region" description="Basic residues" evidence="8">
    <location>
        <begin position="155"/>
        <end position="167"/>
    </location>
</feature>
<reference evidence="9 10" key="1">
    <citation type="submission" date="2020-02" db="EMBL/GenBank/DDBJ databases">
        <title>Relaxed selection underlies rapid genomic changes in the transitions from sociality to social parasitism in ants.</title>
        <authorList>
            <person name="Bi X."/>
        </authorList>
    </citation>
    <scope>NUCLEOTIDE SEQUENCE [LARGE SCALE GENOMIC DNA]</scope>
    <source>
        <strain evidence="9">BGI-DK2014b</strain>
        <tissue evidence="9">Whole body</tissue>
    </source>
</reference>
<dbReference type="InterPro" id="IPR009000">
    <property type="entry name" value="Transl_B-barrel_sf"/>
</dbReference>
<dbReference type="Gene3D" id="2.40.10.230">
    <property type="entry name" value="Probable tRNA pseudouridine synthase domain"/>
    <property type="match status" value="1"/>
</dbReference>
<proteinExistence type="inferred from homology"/>
<keyword evidence="10" id="KW-1185">Reference proteome</keyword>
<evidence type="ECO:0000256" key="2">
    <source>
        <dbReference type="ARBA" id="ARBA00022517"/>
    </source>
</evidence>
<dbReference type="Proteomes" id="UP000670152">
    <property type="component" value="Unassembled WGS sequence"/>
</dbReference>
<dbReference type="InterPro" id="IPR040309">
    <property type="entry name" value="Naf1"/>
</dbReference>
<dbReference type="SUPFAM" id="SSF50447">
    <property type="entry name" value="Translation proteins"/>
    <property type="match status" value="1"/>
</dbReference>
<dbReference type="GO" id="GO:0005730">
    <property type="term" value="C:nucleolus"/>
    <property type="evidence" value="ECO:0007669"/>
    <property type="project" value="UniProtKB-SubCell"/>
</dbReference>
<protein>
    <recommendedName>
        <fullName evidence="7">H/ACA ribonucleoprotein complex subunit</fullName>
    </recommendedName>
</protein>
<comment type="function">
    <text evidence="7">Required for ribosome biogenesis. Part of a complex which catalyzes pseudouridylation of rRNA. This involves the isomerization of uridine such that the ribose is subsequently attached to C5, instead of the normal N1. Pseudouridine ("psi") residues may serve to stabilize the conformation of rRNAs.</text>
</comment>
<keyword evidence="3 7" id="KW-0698">rRNA processing</keyword>
<dbReference type="GO" id="GO:0005732">
    <property type="term" value="C:sno(s)RNA-containing ribonucleoprotein complex"/>
    <property type="evidence" value="ECO:0007669"/>
    <property type="project" value="InterPro"/>
</dbReference>
<dbReference type="Pfam" id="PF04410">
    <property type="entry name" value="Gar1"/>
    <property type="match status" value="1"/>
</dbReference>
<comment type="subcellular location">
    <subcellularLocation>
        <location evidence="7">Nucleus</location>
        <location evidence="7">Nucleolus</location>
    </subcellularLocation>
</comment>
<accession>A0A836FIR3</accession>
<dbReference type="OrthoDB" id="21550at2759"/>
<keyword evidence="7" id="KW-0687">Ribonucleoprotein</keyword>